<organism evidence="1 2">
    <name type="scientific">Candidatus Bealeia paramacronuclearis</name>
    <dbReference type="NCBI Taxonomy" id="1921001"/>
    <lineage>
        <taxon>Bacteria</taxon>
        <taxon>Pseudomonadati</taxon>
        <taxon>Pseudomonadota</taxon>
        <taxon>Alphaproteobacteria</taxon>
        <taxon>Holosporales</taxon>
        <taxon>Holosporaceae</taxon>
        <taxon>Candidatus Bealeia</taxon>
    </lineage>
</organism>
<evidence type="ECO:0000313" key="2">
    <source>
        <dbReference type="Proteomes" id="UP001330434"/>
    </source>
</evidence>
<dbReference type="RefSeq" id="WP_331256859.1">
    <property type="nucleotide sequence ID" value="NZ_CP133271.1"/>
</dbReference>
<geneLocation type="plasmid" evidence="1 2">
    <name>pBealeia1</name>
</geneLocation>
<sequence>MAYPTAVNDQITDAVTQSNVKVLGESAAVATSNLYQAAANSLSTSIQNATFAQQQSNLIHQATTTQGINLIYAVDTASVADATKKVAQADLPASALNMLLLQSMKQSNPYG</sequence>
<protein>
    <submittedName>
        <fullName evidence="1">RebB family R body protein</fullName>
    </submittedName>
</protein>
<dbReference type="Proteomes" id="UP001330434">
    <property type="component" value="Plasmid pBealeia1"/>
</dbReference>
<dbReference type="InterPro" id="IPR021070">
    <property type="entry name" value="Killing_trait_RebB"/>
</dbReference>
<keyword evidence="2" id="KW-1185">Reference proteome</keyword>
<reference evidence="1 2" key="1">
    <citation type="journal article" date="2024" name="Environ. Microbiol.">
        <title>Novel evolutionary insights on the interactions of the Holosporales (Alphaproteobacteria) with eukaryotic hosts from comparative genomics.</title>
        <authorList>
            <person name="Giovannini M."/>
            <person name="Petroni G."/>
            <person name="Castelli M."/>
        </authorList>
    </citation>
    <scope>NUCLEOTIDE SEQUENCE [LARGE SCALE GENOMIC DNA]</scope>
    <source>
        <strain evidence="1 2">US_Bl 15I1</strain>
    </source>
</reference>
<name>A0ABZ2C5K6_9PROT</name>
<accession>A0ABZ2C5K6</accession>
<dbReference type="EMBL" id="CP133271">
    <property type="protein sequence ID" value="WVX67729.1"/>
    <property type="molecule type" value="Genomic_DNA"/>
</dbReference>
<dbReference type="Pfam" id="PF11747">
    <property type="entry name" value="RebB"/>
    <property type="match status" value="1"/>
</dbReference>
<evidence type="ECO:0000313" key="1">
    <source>
        <dbReference type="EMBL" id="WVX67729.1"/>
    </source>
</evidence>
<proteinExistence type="predicted"/>
<gene>
    <name evidence="1" type="ORF">Bealeia1_01946</name>
</gene>
<keyword evidence="1" id="KW-0614">Plasmid</keyword>